<proteinExistence type="predicted"/>
<name>A0A9P1RAX2_PSEAI</name>
<reference evidence="2" key="1">
    <citation type="submission" date="2015-06" db="EMBL/GenBank/DDBJ databases">
        <authorList>
            <person name="Radhakrishnan Rajesh"/>
            <person name="Underwood Anthony"/>
            <person name="Al-Shahib Ali"/>
        </authorList>
    </citation>
    <scope>NUCLEOTIDE SEQUENCE [LARGE SCALE GENOMIC DNA]</scope>
    <source>
        <strain evidence="2">P19_London_7_VIM_2_05_10</strain>
    </source>
</reference>
<protein>
    <submittedName>
        <fullName evidence="1">Uncharacterized protein</fullName>
    </submittedName>
</protein>
<dbReference type="EMBL" id="CVVU01000251">
    <property type="protein sequence ID" value="CRP89204.1"/>
    <property type="molecule type" value="Genomic_DNA"/>
</dbReference>
<dbReference type="Proteomes" id="UP000045039">
    <property type="component" value="Unassembled WGS sequence"/>
</dbReference>
<dbReference type="AlphaFoldDB" id="A0A9P1RAX2"/>
<sequence>MLPTRDSTGVAGGMVSMVNGTGVDAVPPLMSAVTVEAPSGNGPMPPGGVRVRVRLPAAMSPAVRVWLTSAS</sequence>
<comment type="caution">
    <text evidence="1">The sequence shown here is derived from an EMBL/GenBank/DDBJ whole genome shotgun (WGS) entry which is preliminary data.</text>
</comment>
<organism evidence="1 2">
    <name type="scientific">Pseudomonas aeruginosa</name>
    <dbReference type="NCBI Taxonomy" id="287"/>
    <lineage>
        <taxon>Bacteria</taxon>
        <taxon>Pseudomonadati</taxon>
        <taxon>Pseudomonadota</taxon>
        <taxon>Gammaproteobacteria</taxon>
        <taxon>Pseudomonadales</taxon>
        <taxon>Pseudomonadaceae</taxon>
        <taxon>Pseudomonas</taxon>
    </lineage>
</organism>
<accession>A0A9P1RAX2</accession>
<gene>
    <name evidence="1" type="ORF">PAERUG_P19_London_7_VIM_2_05_10_05907</name>
</gene>
<evidence type="ECO:0000313" key="1">
    <source>
        <dbReference type="EMBL" id="CRP89204.1"/>
    </source>
</evidence>
<evidence type="ECO:0000313" key="2">
    <source>
        <dbReference type="Proteomes" id="UP000045039"/>
    </source>
</evidence>